<accession>A0A239XXC6</accession>
<organism evidence="1 2">
    <name type="scientific">Chryseobacterium taklimakanense</name>
    <dbReference type="NCBI Taxonomy" id="536441"/>
    <lineage>
        <taxon>Bacteria</taxon>
        <taxon>Pseudomonadati</taxon>
        <taxon>Bacteroidota</taxon>
        <taxon>Flavobacteriia</taxon>
        <taxon>Flavobacteriales</taxon>
        <taxon>Weeksellaceae</taxon>
        <taxon>Chryseobacterium group</taxon>
        <taxon>Chryseobacterium</taxon>
    </lineage>
</organism>
<reference evidence="1 2" key="1">
    <citation type="submission" date="2017-06" db="EMBL/GenBank/DDBJ databases">
        <authorList>
            <consortium name="Pathogen Informatics"/>
        </authorList>
    </citation>
    <scope>NUCLEOTIDE SEQUENCE [LARGE SCALE GENOMIC DNA]</scope>
    <source>
        <strain evidence="1 2">NCTC13490</strain>
    </source>
</reference>
<dbReference type="KEGG" id="ctak:4412677_02590"/>
<dbReference type="AlphaFoldDB" id="A0A239XXC6"/>
<name>A0A239XXC6_9FLAO</name>
<keyword evidence="2" id="KW-1185">Reference proteome</keyword>
<proteinExistence type="predicted"/>
<dbReference type="EMBL" id="LT906465">
    <property type="protein sequence ID" value="SNV51072.1"/>
    <property type="molecule type" value="Genomic_DNA"/>
</dbReference>
<evidence type="ECO:0008006" key="3">
    <source>
        <dbReference type="Google" id="ProtNLM"/>
    </source>
</evidence>
<evidence type="ECO:0000313" key="2">
    <source>
        <dbReference type="Proteomes" id="UP000215196"/>
    </source>
</evidence>
<protein>
    <recommendedName>
        <fullName evidence="3">DUF1570 domain-containing protein</fullName>
    </recommendedName>
</protein>
<evidence type="ECO:0000313" key="1">
    <source>
        <dbReference type="EMBL" id="SNV51072.1"/>
    </source>
</evidence>
<gene>
    <name evidence="1" type="ORF">SAMEA4412677_02590</name>
</gene>
<sequence>MRQILNVLIILCNSLLFSQTISEKSPYEYLFDEEQILITKNWKDYLSTMNSNSNGKCSFWMQNKFLKSDNCNLLSSQGFYNPSLFNLHFRNQILGIRKISKSEYELSSIFYFTSEKNELNPFAITKVLVYKIDNNYLFSDYLLKSTSNWETKNTEMINYHFPKNYEFNTDIAKEANNYLKKMFNLFEIKLDKNIDYFISENCFDVFSNSGFDFVPTMTTQEKCAFYDTSNNIIYTTKFYREFHRHELIHAINSKYLDANYYLLSGLSIYHDGENALQQYTFKELFQLLENHQLIDKNYRLSIKNSSNFDKNISTAYLTGALIIDAIIEKGGVKFLRKVLHEIKTEEDLITFIEQNLLRKNESIENWLQKRAKEVLKRNFKFKIEL</sequence>
<dbReference type="Proteomes" id="UP000215196">
    <property type="component" value="Chromosome 1"/>
</dbReference>